<dbReference type="GeneID" id="59256202"/>
<dbReference type="EMBL" id="JABFCT010000003">
    <property type="protein sequence ID" value="KAF5877718.1"/>
    <property type="molecule type" value="Genomic_DNA"/>
</dbReference>
<sequence length="92" mass="10454">MGMNRHGKENTGMEGSGIIYSNNDSREIWEYFLMAMDMYGFATGWLDLRRLNIRMGEVDSERASLFALTERGIFLGDGNYDDDDKIDGWVGG</sequence>
<evidence type="ECO:0000313" key="2">
    <source>
        <dbReference type="Proteomes" id="UP000531561"/>
    </source>
</evidence>
<accession>A0A8H6B1H9</accession>
<proteinExistence type="predicted"/>
<dbReference type="AlphaFoldDB" id="A0A8H6B1H9"/>
<reference evidence="1 2" key="1">
    <citation type="journal article" date="2020" name="Phytopathology">
        <title>A high-quality genome resource of Botrytis fragariae, a new and rapidly spreading fungal pathogen causing strawberry gray mold in the U.S.A.</title>
        <authorList>
            <person name="Wu Y."/>
            <person name="Saski C.A."/>
            <person name="Schnabel G."/>
            <person name="Xiao S."/>
            <person name="Hu M."/>
        </authorList>
    </citation>
    <scope>NUCLEOTIDE SEQUENCE [LARGE SCALE GENOMIC DNA]</scope>
    <source>
        <strain evidence="1 2">BVB16</strain>
    </source>
</reference>
<organism evidence="1 2">
    <name type="scientific">Botrytis fragariae</name>
    <dbReference type="NCBI Taxonomy" id="1964551"/>
    <lineage>
        <taxon>Eukaryota</taxon>
        <taxon>Fungi</taxon>
        <taxon>Dikarya</taxon>
        <taxon>Ascomycota</taxon>
        <taxon>Pezizomycotina</taxon>
        <taxon>Leotiomycetes</taxon>
        <taxon>Helotiales</taxon>
        <taxon>Sclerotiniaceae</taxon>
        <taxon>Botrytis</taxon>
    </lineage>
</organism>
<gene>
    <name evidence="1" type="ORF">Bfra_002086</name>
</gene>
<protein>
    <submittedName>
        <fullName evidence="1">Uncharacterized protein</fullName>
    </submittedName>
</protein>
<dbReference type="OrthoDB" id="10412232at2759"/>
<comment type="caution">
    <text evidence="1">The sequence shown here is derived from an EMBL/GenBank/DDBJ whole genome shotgun (WGS) entry which is preliminary data.</text>
</comment>
<dbReference type="Proteomes" id="UP000531561">
    <property type="component" value="Unassembled WGS sequence"/>
</dbReference>
<dbReference type="RefSeq" id="XP_037196664.1">
    <property type="nucleotide sequence ID" value="XM_037332510.1"/>
</dbReference>
<evidence type="ECO:0000313" key="1">
    <source>
        <dbReference type="EMBL" id="KAF5877718.1"/>
    </source>
</evidence>
<keyword evidence="2" id="KW-1185">Reference proteome</keyword>
<name>A0A8H6B1H9_9HELO</name>